<dbReference type="STRING" id="747682.MALL_0193"/>
<evidence type="ECO:0000313" key="3">
    <source>
        <dbReference type="Proteomes" id="UP000004757"/>
    </source>
</evidence>
<dbReference type="eggNOG" id="COG1502">
    <property type="taxonomic scope" value="Bacteria"/>
</dbReference>
<dbReference type="AlphaFoldDB" id="D4XV32"/>
<dbReference type="PANTHER" id="PTHR21248">
    <property type="entry name" value="CARDIOLIPIN SYNTHASE"/>
    <property type="match status" value="1"/>
</dbReference>
<evidence type="ECO:0000259" key="1">
    <source>
        <dbReference type="PROSITE" id="PS50035"/>
    </source>
</evidence>
<proteinExistence type="predicted"/>
<keyword evidence="3" id="KW-1185">Reference proteome</keyword>
<feature type="domain" description="PLD phosphodiesterase" evidence="1">
    <location>
        <begin position="104"/>
        <end position="131"/>
    </location>
</feature>
<sequence length="189" mass="21943">MNNNLAFKESDQAILVVDSPAINYSKAEEYWIKLFSMAKKRIRLSTPYFSITEALWKQIFIAIKCGVEVEIFFPGLPDKKIVYNVGIKELKELEEKGVKIYLYNDHFLHSKFGTIDENIGWMGTNNFDSRSMFAQYETMDIISGQSVKKLNEIFDNYKRKSTLLSSTKLGNVKYGRIKKIIYKIIKPLI</sequence>
<dbReference type="PROSITE" id="PS50035">
    <property type="entry name" value="PLD"/>
    <property type="match status" value="1"/>
</dbReference>
<protein>
    <recommendedName>
        <fullName evidence="1">PLD phosphodiesterase domain-containing protein</fullName>
    </recommendedName>
</protein>
<gene>
    <name evidence="2" type="ORF">MALL_0193</name>
</gene>
<dbReference type="EMBL" id="ADNC01000002">
    <property type="protein sequence ID" value="EFF41860.1"/>
    <property type="molecule type" value="Genomic_DNA"/>
</dbReference>
<dbReference type="Pfam" id="PF13091">
    <property type="entry name" value="PLDc_2"/>
    <property type="match status" value="1"/>
</dbReference>
<comment type="caution">
    <text evidence="2">The sequence shown here is derived from an EMBL/GenBank/DDBJ whole genome shotgun (WGS) entry which is preliminary data.</text>
</comment>
<organism evidence="2 3">
    <name type="scientific">Mycoplasmopsis alligatoris A21JP2</name>
    <dbReference type="NCBI Taxonomy" id="747682"/>
    <lineage>
        <taxon>Bacteria</taxon>
        <taxon>Bacillati</taxon>
        <taxon>Mycoplasmatota</taxon>
        <taxon>Mycoplasmoidales</taxon>
        <taxon>Metamycoplasmataceae</taxon>
        <taxon>Mycoplasmopsis</taxon>
    </lineage>
</organism>
<accession>D4XV32</accession>
<evidence type="ECO:0000313" key="2">
    <source>
        <dbReference type="EMBL" id="EFF41860.1"/>
    </source>
</evidence>
<dbReference type="GO" id="GO:0032049">
    <property type="term" value="P:cardiolipin biosynthetic process"/>
    <property type="evidence" value="ECO:0007669"/>
    <property type="project" value="UniProtKB-ARBA"/>
</dbReference>
<name>D4XV32_9BACT</name>
<dbReference type="InterPro" id="IPR001736">
    <property type="entry name" value="PLipase_D/transphosphatidylase"/>
</dbReference>
<dbReference type="GO" id="GO:0030572">
    <property type="term" value="F:phosphatidyltransferase activity"/>
    <property type="evidence" value="ECO:0007669"/>
    <property type="project" value="UniProtKB-ARBA"/>
</dbReference>
<dbReference type="Proteomes" id="UP000004757">
    <property type="component" value="Unassembled WGS sequence"/>
</dbReference>
<dbReference type="PANTHER" id="PTHR21248:SF22">
    <property type="entry name" value="PHOSPHOLIPASE D"/>
    <property type="match status" value="1"/>
</dbReference>
<dbReference type="CDD" id="cd09112">
    <property type="entry name" value="PLDc_CLS_2"/>
    <property type="match status" value="1"/>
</dbReference>
<dbReference type="InterPro" id="IPR025202">
    <property type="entry name" value="PLD-like_dom"/>
</dbReference>
<dbReference type="Gene3D" id="3.30.870.10">
    <property type="entry name" value="Endonuclease Chain A"/>
    <property type="match status" value="1"/>
</dbReference>
<reference evidence="2 3" key="1">
    <citation type="submission" date="2010-03" db="EMBL/GenBank/DDBJ databases">
        <authorList>
            <person name="Glass J.I."/>
            <person name="Benders G.A."/>
            <person name="Durkin A.S."/>
            <person name="Farmerie W.G."/>
            <person name="Hlavinka K."/>
            <person name="Hostetler J."/>
            <person name="Jackson J."/>
            <person name="May M.A."/>
            <person name="Miller R.H."/>
            <person name="Paralanov V."/>
            <person name="Radune D."/>
            <person name="Szczypinski B."/>
            <person name="Brown D.R."/>
        </authorList>
    </citation>
    <scope>NUCLEOTIDE SEQUENCE [LARGE SCALE GENOMIC DNA]</scope>
    <source>
        <strain evidence="2 3">A21JP2</strain>
    </source>
</reference>
<dbReference type="SUPFAM" id="SSF56024">
    <property type="entry name" value="Phospholipase D/nuclease"/>
    <property type="match status" value="1"/>
</dbReference>